<evidence type="ECO:0000256" key="6">
    <source>
        <dbReference type="ARBA" id="ARBA00078476"/>
    </source>
</evidence>
<dbReference type="PANTHER" id="PTHR11700">
    <property type="entry name" value="30S RIBOSOMAL PROTEIN S10 FAMILY MEMBER"/>
    <property type="match status" value="1"/>
</dbReference>
<evidence type="ECO:0000256" key="2">
    <source>
        <dbReference type="ARBA" id="ARBA00022980"/>
    </source>
</evidence>
<proteinExistence type="inferred from homology"/>
<keyword evidence="2 10" id="KW-0689">Ribosomal protein</keyword>
<feature type="compositionally biased region" description="Polar residues" evidence="8">
    <location>
        <begin position="264"/>
        <end position="277"/>
    </location>
</feature>
<evidence type="ECO:0000256" key="1">
    <source>
        <dbReference type="ARBA" id="ARBA00007102"/>
    </source>
</evidence>
<dbReference type="Gene3D" id="3.30.70.600">
    <property type="entry name" value="Ribosomal protein S10 domain"/>
    <property type="match status" value="1"/>
</dbReference>
<organism evidence="10">
    <name type="scientific">Eremomyces bilateralis CBS 781.70</name>
    <dbReference type="NCBI Taxonomy" id="1392243"/>
    <lineage>
        <taxon>Eukaryota</taxon>
        <taxon>Fungi</taxon>
        <taxon>Dikarya</taxon>
        <taxon>Ascomycota</taxon>
        <taxon>Pezizomycotina</taxon>
        <taxon>Dothideomycetes</taxon>
        <taxon>Dothideomycetes incertae sedis</taxon>
        <taxon>Eremomycetales</taxon>
        <taxon>Eremomycetaceae</taxon>
        <taxon>Eremomyces</taxon>
    </lineage>
</organism>
<feature type="region of interest" description="Disordered" evidence="8">
    <location>
        <begin position="260"/>
        <end position="280"/>
    </location>
</feature>
<dbReference type="GeneID" id="54420158"/>
<dbReference type="GO" id="GO:0003735">
    <property type="term" value="F:structural constituent of ribosome"/>
    <property type="evidence" value="ECO:0007669"/>
    <property type="project" value="InterPro"/>
</dbReference>
<keyword evidence="7" id="KW-0175">Coiled coil</keyword>
<evidence type="ECO:0000313" key="10">
    <source>
        <dbReference type="EMBL" id="KAF1812035.1"/>
    </source>
</evidence>
<feature type="coiled-coil region" evidence="7">
    <location>
        <begin position="150"/>
        <end position="201"/>
    </location>
</feature>
<gene>
    <name evidence="10 12" type="ORF">P152DRAFT_458990</name>
</gene>
<dbReference type="Proteomes" id="UP000504638">
    <property type="component" value="Unplaced"/>
</dbReference>
<evidence type="ECO:0000256" key="7">
    <source>
        <dbReference type="SAM" id="Coils"/>
    </source>
</evidence>
<evidence type="ECO:0000256" key="5">
    <source>
        <dbReference type="ARBA" id="ARBA00042916"/>
    </source>
</evidence>
<dbReference type="Pfam" id="PF00338">
    <property type="entry name" value="Ribosomal_S10"/>
    <property type="match status" value="1"/>
</dbReference>
<sequence>MPIPKNLQSLYFRPLRRAPKYGIPTCNLQLRSYNVRNLEFFADFAMRAAYYLDLAARGPVPLPRITERWTVPRSPFVHKKSQENFERVTVRRLIQIQDGHPDVVKTWLDYLQERAFHGVGMKANVWDYEKVDFTEGMDRQVELAKTVRKLEEAERTIEQGLAGLAQAEKNIKADPSVGGTLLKLLRQKQSLQFKREELRRLGTGQDVKDEARLKKRADSVDERLPKQIVTTKKDIEAARKAVPELKKKISALEATMKKLGDKVGTTSLETPQETGPSQEAVMAKVKELTEEIEGRK</sequence>
<dbReference type="AlphaFoldDB" id="A0A6G1G1P7"/>
<dbReference type="FunFam" id="3.30.70.600:FF:000003">
    <property type="entry name" value="30S ribosomal protein S10"/>
    <property type="match status" value="1"/>
</dbReference>
<evidence type="ECO:0000313" key="11">
    <source>
        <dbReference type="Proteomes" id="UP000504638"/>
    </source>
</evidence>
<dbReference type="GO" id="GO:0006412">
    <property type="term" value="P:translation"/>
    <property type="evidence" value="ECO:0007669"/>
    <property type="project" value="InterPro"/>
</dbReference>
<dbReference type="EMBL" id="ML975159">
    <property type="protein sequence ID" value="KAF1812035.1"/>
    <property type="molecule type" value="Genomic_DNA"/>
</dbReference>
<dbReference type="GO" id="GO:1990904">
    <property type="term" value="C:ribonucleoprotein complex"/>
    <property type="evidence" value="ECO:0007669"/>
    <property type="project" value="UniProtKB-KW"/>
</dbReference>
<accession>A0A6G1G1P7</accession>
<dbReference type="HAMAP" id="MF_00508">
    <property type="entry name" value="Ribosomal_uS10"/>
    <property type="match status" value="1"/>
</dbReference>
<evidence type="ECO:0000256" key="3">
    <source>
        <dbReference type="ARBA" id="ARBA00023274"/>
    </source>
</evidence>
<evidence type="ECO:0000256" key="8">
    <source>
        <dbReference type="SAM" id="MobiDB-lite"/>
    </source>
</evidence>
<name>A0A6G1G1P7_9PEZI</name>
<dbReference type="GO" id="GO:0005840">
    <property type="term" value="C:ribosome"/>
    <property type="evidence" value="ECO:0007669"/>
    <property type="project" value="UniProtKB-KW"/>
</dbReference>
<evidence type="ECO:0000256" key="4">
    <source>
        <dbReference type="ARBA" id="ARBA00035261"/>
    </source>
</evidence>
<reference evidence="12" key="2">
    <citation type="submission" date="2020-04" db="EMBL/GenBank/DDBJ databases">
        <authorList>
            <consortium name="NCBI Genome Project"/>
        </authorList>
    </citation>
    <scope>NUCLEOTIDE SEQUENCE</scope>
    <source>
        <strain evidence="12">CBS 781.70</strain>
    </source>
</reference>
<protein>
    <recommendedName>
        <fullName evidence="4">Small ribosomal subunit protein uS10m</fullName>
    </recommendedName>
    <alternativeName>
        <fullName evidence="5">37S ribosomal protein S10, mitochondrial</fullName>
    </alternativeName>
    <alternativeName>
        <fullName evidence="6">Mitochondrial ribosomal small subunit protein 10</fullName>
    </alternativeName>
</protein>
<evidence type="ECO:0000313" key="12">
    <source>
        <dbReference type="RefSeq" id="XP_033533666.1"/>
    </source>
</evidence>
<dbReference type="InterPro" id="IPR001848">
    <property type="entry name" value="Ribosomal_uS10"/>
</dbReference>
<dbReference type="InterPro" id="IPR036838">
    <property type="entry name" value="Ribosomal_uS10_dom_sf"/>
</dbReference>
<reference evidence="10 12" key="1">
    <citation type="submission" date="2020-01" db="EMBL/GenBank/DDBJ databases">
        <authorList>
            <consortium name="DOE Joint Genome Institute"/>
            <person name="Haridas S."/>
            <person name="Albert R."/>
            <person name="Binder M."/>
            <person name="Bloem J."/>
            <person name="Labutti K."/>
            <person name="Salamov A."/>
            <person name="Andreopoulos B."/>
            <person name="Baker S.E."/>
            <person name="Barry K."/>
            <person name="Bills G."/>
            <person name="Bluhm B.H."/>
            <person name="Cannon C."/>
            <person name="Castanera R."/>
            <person name="Culley D.E."/>
            <person name="Daum C."/>
            <person name="Ezra D."/>
            <person name="Gonzalez J.B."/>
            <person name="Henrissat B."/>
            <person name="Kuo A."/>
            <person name="Liang C."/>
            <person name="Lipzen A."/>
            <person name="Lutzoni F."/>
            <person name="Magnuson J."/>
            <person name="Mondo S."/>
            <person name="Nolan M."/>
            <person name="Ohm R."/>
            <person name="Pangilinan J."/>
            <person name="Park H.-J."/>
            <person name="Ramirez L."/>
            <person name="Alfaro M."/>
            <person name="Sun H."/>
            <person name="Tritt A."/>
            <person name="Yoshinaga Y."/>
            <person name="Zwiers L.-H."/>
            <person name="Turgeon B.G."/>
            <person name="Goodwin S.B."/>
            <person name="Spatafora J.W."/>
            <person name="Crous P.W."/>
            <person name="Grigoriev I.V."/>
        </authorList>
    </citation>
    <scope>NUCLEOTIDE SEQUENCE</scope>
    <source>
        <strain evidence="10 12">CBS 781.70</strain>
    </source>
</reference>
<dbReference type="SMART" id="SM01403">
    <property type="entry name" value="Ribosomal_S10"/>
    <property type="match status" value="1"/>
</dbReference>
<reference evidence="12" key="3">
    <citation type="submission" date="2025-04" db="UniProtKB">
        <authorList>
            <consortium name="RefSeq"/>
        </authorList>
    </citation>
    <scope>IDENTIFICATION</scope>
    <source>
        <strain evidence="12">CBS 781.70</strain>
    </source>
</reference>
<dbReference type="PRINTS" id="PR00971">
    <property type="entry name" value="RIBOSOMALS10"/>
</dbReference>
<dbReference type="RefSeq" id="XP_033533666.1">
    <property type="nucleotide sequence ID" value="XM_033679588.1"/>
</dbReference>
<evidence type="ECO:0000259" key="9">
    <source>
        <dbReference type="SMART" id="SM01403"/>
    </source>
</evidence>
<feature type="domain" description="Small ribosomal subunit protein uS10" evidence="9">
    <location>
        <begin position="27"/>
        <end position="124"/>
    </location>
</feature>
<keyword evidence="11" id="KW-1185">Reference proteome</keyword>
<dbReference type="OrthoDB" id="366214at2759"/>
<keyword evidence="3" id="KW-0687">Ribonucleoprotein</keyword>
<dbReference type="InterPro" id="IPR027486">
    <property type="entry name" value="Ribosomal_uS10_dom"/>
</dbReference>
<dbReference type="SUPFAM" id="SSF54999">
    <property type="entry name" value="Ribosomal protein S10"/>
    <property type="match status" value="1"/>
</dbReference>
<comment type="similarity">
    <text evidence="1">Belongs to the universal ribosomal protein uS10 family.</text>
</comment>